<keyword evidence="10" id="KW-1185">Reference proteome</keyword>
<name>A0A369T6D6_9PROT</name>
<comment type="pathway">
    <text evidence="4">Amino-acid biosynthesis; L-proline biosynthesis; L-proline from L-glutamate 5-semialdehyde: step 1/1.</text>
</comment>
<keyword evidence="4" id="KW-0028">Amino-acid biosynthesis</keyword>
<organism evidence="9 10">
    <name type="scientific">Ferruginivarius sediminum</name>
    <dbReference type="NCBI Taxonomy" id="2661937"/>
    <lineage>
        <taxon>Bacteria</taxon>
        <taxon>Pseudomonadati</taxon>
        <taxon>Pseudomonadota</taxon>
        <taxon>Alphaproteobacteria</taxon>
        <taxon>Rhodospirillales</taxon>
        <taxon>Rhodospirillaceae</taxon>
        <taxon>Ferruginivarius</taxon>
    </lineage>
</organism>
<dbReference type="InterPro" id="IPR036291">
    <property type="entry name" value="NAD(P)-bd_dom_sf"/>
</dbReference>
<evidence type="ECO:0000256" key="5">
    <source>
        <dbReference type="NCBIfam" id="TIGR00112"/>
    </source>
</evidence>
<dbReference type="RefSeq" id="WP_114583155.1">
    <property type="nucleotide sequence ID" value="NZ_QPMH01000018.1"/>
</dbReference>
<dbReference type="EC" id="1.5.1.2" evidence="4 5"/>
<dbReference type="PANTHER" id="PTHR11645:SF0">
    <property type="entry name" value="PYRROLINE-5-CARBOXYLATE REDUCTASE 3"/>
    <property type="match status" value="1"/>
</dbReference>
<dbReference type="PANTHER" id="PTHR11645">
    <property type="entry name" value="PYRROLINE-5-CARBOXYLATE REDUCTASE"/>
    <property type="match status" value="1"/>
</dbReference>
<dbReference type="Gene3D" id="3.40.50.720">
    <property type="entry name" value="NAD(P)-binding Rossmann-like Domain"/>
    <property type="match status" value="1"/>
</dbReference>
<dbReference type="FunFam" id="1.10.3730.10:FF:000001">
    <property type="entry name" value="Pyrroline-5-carboxylate reductase"/>
    <property type="match status" value="1"/>
</dbReference>
<comment type="similarity">
    <text evidence="1 4">Belongs to the pyrroline-5-carboxylate reductase family.</text>
</comment>
<evidence type="ECO:0000313" key="9">
    <source>
        <dbReference type="EMBL" id="RDD60889.1"/>
    </source>
</evidence>
<dbReference type="EMBL" id="QPMH01000018">
    <property type="protein sequence ID" value="RDD60889.1"/>
    <property type="molecule type" value="Genomic_DNA"/>
</dbReference>
<evidence type="ECO:0000259" key="7">
    <source>
        <dbReference type="Pfam" id="PF03807"/>
    </source>
</evidence>
<evidence type="ECO:0000256" key="6">
    <source>
        <dbReference type="PIRSR" id="PIRSR000193-1"/>
    </source>
</evidence>
<dbReference type="NCBIfam" id="TIGR00112">
    <property type="entry name" value="proC"/>
    <property type="match status" value="1"/>
</dbReference>
<reference evidence="9 10" key="1">
    <citation type="submission" date="2018-07" db="EMBL/GenBank/DDBJ databases">
        <title>Venubactetium sediminum gen. nov., sp. nov., isolated from a marine solar saltern.</title>
        <authorList>
            <person name="Wang S."/>
        </authorList>
    </citation>
    <scope>NUCLEOTIDE SEQUENCE [LARGE SCALE GENOMIC DNA]</scope>
    <source>
        <strain evidence="9 10">WD2A32</strain>
    </source>
</reference>
<protein>
    <recommendedName>
        <fullName evidence="4 5">Pyrroline-5-carboxylate reductase</fullName>
        <shortName evidence="4">P5C reductase</shortName>
        <shortName evidence="4">P5CR</shortName>
        <ecNumber evidence="4 5">1.5.1.2</ecNumber>
    </recommendedName>
    <alternativeName>
        <fullName evidence="4">PCA reductase</fullName>
    </alternativeName>
</protein>
<evidence type="ECO:0000256" key="3">
    <source>
        <dbReference type="ARBA" id="ARBA00023002"/>
    </source>
</evidence>
<keyword evidence="3 4" id="KW-0560">Oxidoreductase</keyword>
<comment type="catalytic activity">
    <reaction evidence="4">
        <text>L-proline + NADP(+) = (S)-1-pyrroline-5-carboxylate + NADPH + 2 H(+)</text>
        <dbReference type="Rhea" id="RHEA:14109"/>
        <dbReference type="ChEBI" id="CHEBI:15378"/>
        <dbReference type="ChEBI" id="CHEBI:17388"/>
        <dbReference type="ChEBI" id="CHEBI:57783"/>
        <dbReference type="ChEBI" id="CHEBI:58349"/>
        <dbReference type="ChEBI" id="CHEBI:60039"/>
        <dbReference type="EC" id="1.5.1.2"/>
    </reaction>
</comment>
<dbReference type="Proteomes" id="UP000253941">
    <property type="component" value="Unassembled WGS sequence"/>
</dbReference>
<sequence>MTIQGTLLLVGGGKMGGALLEGWLARGVEASSVHVVEPGEEARKVLAAHGVNAVAAAEELPAELRPGVVILAVKPQVMDKVVPDYRRFVAPDTVFLSIAAGRTIASFEAILGSGAAVVRSIPNTPSAVGRGVTVLCANANVGAEQKDACDELLRGVGETGWVEDESLIDAVTAVSGSGPAYVFYMIECLAAAGIDAGLPEDLATRIASATVSGAGELARRSGEPAAQLRRNVTSPGGTTEAALNVLMADDGLEPLMRKAVAAAARRSRELAG</sequence>
<dbReference type="PIRSF" id="PIRSF000193">
    <property type="entry name" value="Pyrrol-5-carb_rd"/>
    <property type="match status" value="1"/>
</dbReference>
<feature type="binding site" evidence="6">
    <location>
        <begin position="72"/>
        <end position="75"/>
    </location>
    <ligand>
        <name>NADP(+)</name>
        <dbReference type="ChEBI" id="CHEBI:58349"/>
    </ligand>
</feature>
<proteinExistence type="inferred from homology"/>
<dbReference type="SUPFAM" id="SSF51735">
    <property type="entry name" value="NAD(P)-binding Rossmann-fold domains"/>
    <property type="match status" value="1"/>
</dbReference>
<comment type="subcellular location">
    <subcellularLocation>
        <location evidence="4">Cytoplasm</location>
    </subcellularLocation>
</comment>
<evidence type="ECO:0000313" key="10">
    <source>
        <dbReference type="Proteomes" id="UP000253941"/>
    </source>
</evidence>
<dbReference type="Gene3D" id="1.10.3730.10">
    <property type="entry name" value="ProC C-terminal domain-like"/>
    <property type="match status" value="1"/>
</dbReference>
<dbReference type="GO" id="GO:0055129">
    <property type="term" value="P:L-proline biosynthetic process"/>
    <property type="evidence" value="ECO:0007669"/>
    <property type="project" value="UniProtKB-UniRule"/>
</dbReference>
<evidence type="ECO:0000256" key="4">
    <source>
        <dbReference type="HAMAP-Rule" id="MF_01925"/>
    </source>
</evidence>
<dbReference type="InterPro" id="IPR028939">
    <property type="entry name" value="P5C_Rdtase_cat_N"/>
</dbReference>
<dbReference type="Pfam" id="PF03807">
    <property type="entry name" value="F420_oxidored"/>
    <property type="match status" value="1"/>
</dbReference>
<dbReference type="InterPro" id="IPR000304">
    <property type="entry name" value="Pyrroline-COOH_reductase"/>
</dbReference>
<comment type="catalytic activity">
    <reaction evidence="4">
        <text>L-proline + NAD(+) = (S)-1-pyrroline-5-carboxylate + NADH + 2 H(+)</text>
        <dbReference type="Rhea" id="RHEA:14105"/>
        <dbReference type="ChEBI" id="CHEBI:15378"/>
        <dbReference type="ChEBI" id="CHEBI:17388"/>
        <dbReference type="ChEBI" id="CHEBI:57540"/>
        <dbReference type="ChEBI" id="CHEBI:57945"/>
        <dbReference type="ChEBI" id="CHEBI:60039"/>
        <dbReference type="EC" id="1.5.1.2"/>
    </reaction>
</comment>
<dbReference type="UniPathway" id="UPA00098">
    <property type="reaction ID" value="UER00361"/>
</dbReference>
<gene>
    <name evidence="4" type="primary">proC</name>
    <name evidence="9" type="ORF">DRB17_15620</name>
</gene>
<accession>A0A369T6D6</accession>
<evidence type="ECO:0000259" key="8">
    <source>
        <dbReference type="Pfam" id="PF14748"/>
    </source>
</evidence>
<dbReference type="GO" id="GO:0004735">
    <property type="term" value="F:pyrroline-5-carboxylate reductase activity"/>
    <property type="evidence" value="ECO:0007669"/>
    <property type="project" value="UniProtKB-UniRule"/>
</dbReference>
<dbReference type="SUPFAM" id="SSF48179">
    <property type="entry name" value="6-phosphogluconate dehydrogenase C-terminal domain-like"/>
    <property type="match status" value="1"/>
</dbReference>
<evidence type="ECO:0000256" key="1">
    <source>
        <dbReference type="ARBA" id="ARBA00005525"/>
    </source>
</evidence>
<dbReference type="AlphaFoldDB" id="A0A369T6D6"/>
<keyword evidence="4" id="KW-0963">Cytoplasm</keyword>
<comment type="function">
    <text evidence="4">Catalyzes the reduction of 1-pyrroline-5-carboxylate (PCA) to L-proline.</text>
</comment>
<dbReference type="Pfam" id="PF14748">
    <property type="entry name" value="P5CR_dimer"/>
    <property type="match status" value="1"/>
</dbReference>
<keyword evidence="2 4" id="KW-0521">NADP</keyword>
<dbReference type="HAMAP" id="MF_01925">
    <property type="entry name" value="P5C_reductase"/>
    <property type="match status" value="1"/>
</dbReference>
<keyword evidence="4" id="KW-0641">Proline biosynthesis</keyword>
<dbReference type="InterPro" id="IPR029036">
    <property type="entry name" value="P5CR_dimer"/>
</dbReference>
<dbReference type="InterPro" id="IPR008927">
    <property type="entry name" value="6-PGluconate_DH-like_C_sf"/>
</dbReference>
<feature type="domain" description="Pyrroline-5-carboxylate reductase catalytic N-terminal" evidence="7">
    <location>
        <begin position="9"/>
        <end position="101"/>
    </location>
</feature>
<evidence type="ECO:0000256" key="2">
    <source>
        <dbReference type="ARBA" id="ARBA00022857"/>
    </source>
</evidence>
<comment type="caution">
    <text evidence="9">The sequence shown here is derived from an EMBL/GenBank/DDBJ whole genome shotgun (WGS) entry which is preliminary data.</text>
</comment>
<dbReference type="GO" id="GO:0005737">
    <property type="term" value="C:cytoplasm"/>
    <property type="evidence" value="ECO:0007669"/>
    <property type="project" value="UniProtKB-SubCell"/>
</dbReference>
<feature type="domain" description="Pyrroline-5-carboxylate reductase dimerisation" evidence="8">
    <location>
        <begin position="165"/>
        <end position="270"/>
    </location>
</feature>